<reference evidence="1" key="1">
    <citation type="submission" date="2018-06" db="EMBL/GenBank/DDBJ databases">
        <authorList>
            <person name="Zhirakovskaya E."/>
        </authorList>
    </citation>
    <scope>NUCLEOTIDE SEQUENCE</scope>
</reference>
<dbReference type="EMBL" id="UOGH01000067">
    <property type="protein sequence ID" value="VAX27888.1"/>
    <property type="molecule type" value="Genomic_DNA"/>
</dbReference>
<proteinExistence type="predicted"/>
<protein>
    <submittedName>
        <fullName evidence="1">Uncharacterized protein</fullName>
    </submittedName>
</protein>
<sequence>ELNLAYAEARFRLSRLFYLKRELLIQADALLE</sequence>
<feature type="non-terminal residue" evidence="1">
    <location>
        <position position="1"/>
    </location>
</feature>
<name>A0A3B1CV82_9ZZZZ</name>
<gene>
    <name evidence="1" type="ORF">MNBD_NITROSPIRAE02-696</name>
</gene>
<accession>A0A3B1CV82</accession>
<organism evidence="1">
    <name type="scientific">hydrothermal vent metagenome</name>
    <dbReference type="NCBI Taxonomy" id="652676"/>
    <lineage>
        <taxon>unclassified sequences</taxon>
        <taxon>metagenomes</taxon>
        <taxon>ecological metagenomes</taxon>
    </lineage>
</organism>
<evidence type="ECO:0000313" key="1">
    <source>
        <dbReference type="EMBL" id="VAX27888.1"/>
    </source>
</evidence>
<dbReference type="AlphaFoldDB" id="A0A3B1CV82"/>